<keyword evidence="3" id="KW-0863">Zinc-finger</keyword>
<dbReference type="InterPro" id="IPR001849">
    <property type="entry name" value="PH_domain"/>
</dbReference>
<proteinExistence type="predicted"/>
<keyword evidence="3" id="KW-0862">Zinc</keyword>
<evidence type="ECO:0000313" key="9">
    <source>
        <dbReference type="Proteomes" id="UP000046393"/>
    </source>
</evidence>
<evidence type="ECO:0000259" key="7">
    <source>
        <dbReference type="PROSITE" id="PS50003"/>
    </source>
</evidence>
<dbReference type="InterPro" id="IPR036028">
    <property type="entry name" value="SH3-like_dom_sf"/>
</dbReference>
<dbReference type="SUPFAM" id="SSF50729">
    <property type="entry name" value="PH domain-like"/>
    <property type="match status" value="1"/>
</dbReference>
<feature type="region of interest" description="Disordered" evidence="5">
    <location>
        <begin position="908"/>
        <end position="940"/>
    </location>
</feature>
<dbReference type="Pfam" id="PF07653">
    <property type="entry name" value="SH3_2"/>
    <property type="match status" value="1"/>
</dbReference>
<dbReference type="SUPFAM" id="SSF103657">
    <property type="entry name" value="BAR/IMD domain-like"/>
    <property type="match status" value="1"/>
</dbReference>
<feature type="compositionally biased region" description="Polar residues" evidence="5">
    <location>
        <begin position="970"/>
        <end position="980"/>
    </location>
</feature>
<feature type="domain" description="SH3" evidence="6">
    <location>
        <begin position="1058"/>
        <end position="1123"/>
    </location>
</feature>
<evidence type="ECO:0000256" key="4">
    <source>
        <dbReference type="SAM" id="Coils"/>
    </source>
</evidence>
<dbReference type="Gene3D" id="1.20.1270.60">
    <property type="entry name" value="Arfaptin homology (AH) domain/BAR domain"/>
    <property type="match status" value="1"/>
</dbReference>
<evidence type="ECO:0000256" key="5">
    <source>
        <dbReference type="SAM" id="MobiDB-lite"/>
    </source>
</evidence>
<reference evidence="10" key="1">
    <citation type="submission" date="2017-02" db="UniProtKB">
        <authorList>
            <consortium name="WormBaseParasite"/>
        </authorList>
    </citation>
    <scope>IDENTIFICATION</scope>
</reference>
<evidence type="ECO:0000259" key="8">
    <source>
        <dbReference type="PROSITE" id="PS50115"/>
    </source>
</evidence>
<dbReference type="PROSITE" id="PS50002">
    <property type="entry name" value="SH3"/>
    <property type="match status" value="1"/>
</dbReference>
<accession>A0A0N5AWK4</accession>
<keyword evidence="4" id="KW-0175">Coiled coil</keyword>
<dbReference type="GO" id="GO:0005096">
    <property type="term" value="F:GTPase activator activity"/>
    <property type="evidence" value="ECO:0007669"/>
    <property type="project" value="InterPro"/>
</dbReference>
<dbReference type="Pfam" id="PF01412">
    <property type="entry name" value="ArfGap"/>
    <property type="match status" value="1"/>
</dbReference>
<dbReference type="Pfam" id="PF00169">
    <property type="entry name" value="PH"/>
    <property type="match status" value="1"/>
</dbReference>
<keyword evidence="9" id="KW-1185">Reference proteome</keyword>
<evidence type="ECO:0000313" key="10">
    <source>
        <dbReference type="WBParaSite" id="SMUV_0000930601-mRNA-1"/>
    </source>
</evidence>
<dbReference type="InterPro" id="IPR027267">
    <property type="entry name" value="AH/BAR_dom_sf"/>
</dbReference>
<dbReference type="SMART" id="SM00326">
    <property type="entry name" value="SH3"/>
    <property type="match status" value="1"/>
</dbReference>
<dbReference type="PANTHER" id="PTHR45854">
    <property type="entry name" value="ASAP FAMILY MEMBER"/>
    <property type="match status" value="1"/>
</dbReference>
<dbReference type="InterPro" id="IPR001164">
    <property type="entry name" value="ArfGAP_dom"/>
</dbReference>
<dbReference type="WBParaSite" id="SMUV_0000930601-mRNA-1">
    <property type="protein sequence ID" value="SMUV_0000930601-mRNA-1"/>
    <property type="gene ID" value="SMUV_0000930601"/>
</dbReference>
<evidence type="ECO:0000259" key="6">
    <source>
        <dbReference type="PROSITE" id="PS50002"/>
    </source>
</evidence>
<dbReference type="PROSITE" id="PS50115">
    <property type="entry name" value="ARFGAP"/>
    <property type="match status" value="1"/>
</dbReference>
<feature type="region of interest" description="Disordered" evidence="5">
    <location>
        <begin position="954"/>
        <end position="980"/>
    </location>
</feature>
<name>A0A0N5AWK4_9BILA</name>
<dbReference type="STRING" id="451379.A0A0N5AWK4"/>
<dbReference type="InterPro" id="IPR011993">
    <property type="entry name" value="PH-like_dom_sf"/>
</dbReference>
<dbReference type="GO" id="GO:0008270">
    <property type="term" value="F:zinc ion binding"/>
    <property type="evidence" value="ECO:0007669"/>
    <property type="project" value="UniProtKB-KW"/>
</dbReference>
<dbReference type="Gene3D" id="2.30.29.30">
    <property type="entry name" value="Pleckstrin-homology domain (PH domain)/Phosphotyrosine-binding domain (PTB)"/>
    <property type="match status" value="1"/>
</dbReference>
<dbReference type="InterPro" id="IPR038508">
    <property type="entry name" value="ArfGAP_dom_sf"/>
</dbReference>
<dbReference type="PANTHER" id="PTHR45854:SF3">
    <property type="entry name" value="ARFGAP WITH SH3 DOMAIN, ANK REPEAT AND PH DOMAIN-CONTAINING PROTEIN"/>
    <property type="match status" value="1"/>
</dbReference>
<protein>
    <submittedName>
        <fullName evidence="10">Arf-GAP with SH3 domain, ANK repeat and PH domain-containing protein 2</fullName>
    </submittedName>
</protein>
<dbReference type="SUPFAM" id="SSF57863">
    <property type="entry name" value="ArfGap/RecO-like zinc finger"/>
    <property type="match status" value="1"/>
</dbReference>
<dbReference type="Gene3D" id="1.10.220.150">
    <property type="entry name" value="Arf GTPase activating protein"/>
    <property type="match status" value="1"/>
</dbReference>
<feature type="domain" description="PH" evidence="7">
    <location>
        <begin position="347"/>
        <end position="440"/>
    </location>
</feature>
<dbReference type="AlphaFoldDB" id="A0A0N5AWK4"/>
<dbReference type="PROSITE" id="PS50003">
    <property type="entry name" value="PH_DOMAIN"/>
    <property type="match status" value="1"/>
</dbReference>
<dbReference type="SMART" id="SM00105">
    <property type="entry name" value="ArfGap"/>
    <property type="match status" value="1"/>
</dbReference>
<dbReference type="InterPro" id="IPR001452">
    <property type="entry name" value="SH3_domain"/>
</dbReference>
<feature type="compositionally biased region" description="Low complexity" evidence="5">
    <location>
        <begin position="912"/>
        <end position="923"/>
    </location>
</feature>
<sequence length="1123" mass="125182">MSSLPNNSGSSAEYYISLFLNAVRADLDSPVTSNFGNRINDYRSQTQRFVEEIEEDNVYFTPVRKISKDIESSLTTLSKQLDELGLVFRDLADKWRQRSGERADNGTFVLSNMELLLKGECDLVKEQVRNWTNNMVHPFDLLCSAHYDLKHKAVDKACREYESKFAKAESDAKKHAKQSGHPRSQISHGELAEELTVERSMVQYELCKFMLNMGAVEDKRSSQLARHFAEFIKNQNQFHSEGQKLSIEFKRTFETLENAMDIHSTNACHQRNALFELKTRIENTSTALRPLTNRRTRTDSYTRNSRLSIVDNYGGTSSSSIGLGSFVNGENESLQDISIGNYNQFGNPLPVGFLYKKSNKKLHKQWQKRKCRIEDDCFWLSHSDESLPPAKLSLLVSDCKPSPEGSKMFDLYCRDRTYHLQAETESEAKKWVIALKQEIQRLKRELLNSESERGEVNNTGTTRREWNEWKKCVSTVRSLPGNSECADCGSDIEVQWLSNTGALVCIDCSGAHRKLGVHVSRIQSLDLDVISPVEFLVPLATGNIVINRIYEDDEKANLWKPRPGCSGSDRQNFIQQKYRDRNFLVKVDDPDKLMCTAISNLNVEKAYKALLSQKVSSTIYTKGGTFSAMIRQNNPSSLPIVQLCAQFGIFDPATQMSILNQCIEAENVDALCIFLYNRFGSGKQNFTSLKPLEELANKLGYSEILEVLRGAQTPGRCRLNQVTIPSSLIKSPSSSGNYDKSSVCSLSQSSSISPLVHPISDITADSSSSSVNVLMRNGTTIAVPKENSASVRKELCSGIDRRSASSVENDSRPSSAHIYSCSTYPPLSVSTSSFKGTTFGKCSNDHADLKEQKRVNAFTSAPSQVSRTQLCRSISKAGTRGEAASNHCSKFPLKISCTESNVDTTLGENEFSSVPSTPLPSVSMQSKPRTYHRSASEYSQLHTNVAPYRDSVEQRLTSGSSRKKHLVDSSGDNVDASQSTVGLTDKSRFLGTNPFSPPVNLSDDYGKQSAIESDLNSQNRAVSLKKVSKGASNCGVKLKPPIPTPRRTLALNDAAQKECVRRCRALYDCVADNPDELSFKRGDVIIVSKEHITGENDTWMEGYLAAEPHKKGVFPITFVTFQI</sequence>
<keyword evidence="3" id="KW-0479">Metal-binding</keyword>
<dbReference type="PRINTS" id="PR00405">
    <property type="entry name" value="REVINTRACTNG"/>
</dbReference>
<evidence type="ECO:0000256" key="3">
    <source>
        <dbReference type="PROSITE-ProRule" id="PRU00288"/>
    </source>
</evidence>
<feature type="region of interest" description="Disordered" evidence="5">
    <location>
        <begin position="169"/>
        <end position="192"/>
    </location>
</feature>
<dbReference type="Gene3D" id="2.30.30.40">
    <property type="entry name" value="SH3 Domains"/>
    <property type="match status" value="1"/>
</dbReference>
<dbReference type="SMART" id="SM00233">
    <property type="entry name" value="PH"/>
    <property type="match status" value="1"/>
</dbReference>
<evidence type="ECO:0000256" key="2">
    <source>
        <dbReference type="PROSITE-ProRule" id="PRU00192"/>
    </source>
</evidence>
<dbReference type="Proteomes" id="UP000046393">
    <property type="component" value="Unplaced"/>
</dbReference>
<organism evidence="9 10">
    <name type="scientific">Syphacia muris</name>
    <dbReference type="NCBI Taxonomy" id="451379"/>
    <lineage>
        <taxon>Eukaryota</taxon>
        <taxon>Metazoa</taxon>
        <taxon>Ecdysozoa</taxon>
        <taxon>Nematoda</taxon>
        <taxon>Chromadorea</taxon>
        <taxon>Rhabditida</taxon>
        <taxon>Spirurina</taxon>
        <taxon>Oxyuridomorpha</taxon>
        <taxon>Oxyuroidea</taxon>
        <taxon>Oxyuridae</taxon>
        <taxon>Syphacia</taxon>
    </lineage>
</organism>
<dbReference type="InterPro" id="IPR037278">
    <property type="entry name" value="ARFGAP/RecO"/>
</dbReference>
<keyword evidence="1 2" id="KW-0728">SH3 domain</keyword>
<evidence type="ECO:0000256" key="1">
    <source>
        <dbReference type="ARBA" id="ARBA00022443"/>
    </source>
</evidence>
<dbReference type="SUPFAM" id="SSF50044">
    <property type="entry name" value="SH3-domain"/>
    <property type="match status" value="1"/>
</dbReference>
<feature type="coiled-coil region" evidence="4">
    <location>
        <begin position="432"/>
        <end position="459"/>
    </location>
</feature>
<dbReference type="InterPro" id="IPR043593">
    <property type="entry name" value="ASAP"/>
</dbReference>
<feature type="domain" description="Arf-GAP" evidence="8">
    <location>
        <begin position="470"/>
        <end position="592"/>
    </location>
</feature>